<feature type="compositionally biased region" description="Gly residues" evidence="1">
    <location>
        <begin position="282"/>
        <end position="293"/>
    </location>
</feature>
<keyword evidence="4" id="KW-1185">Reference proteome</keyword>
<dbReference type="EMBL" id="OX459119">
    <property type="protein sequence ID" value="CAI9095304.1"/>
    <property type="molecule type" value="Genomic_DNA"/>
</dbReference>
<dbReference type="SUPFAM" id="SSF46565">
    <property type="entry name" value="Chaperone J-domain"/>
    <property type="match status" value="1"/>
</dbReference>
<feature type="compositionally biased region" description="Acidic residues" evidence="1">
    <location>
        <begin position="407"/>
        <end position="429"/>
    </location>
</feature>
<dbReference type="CDD" id="cd06257">
    <property type="entry name" value="DnaJ"/>
    <property type="match status" value="1"/>
</dbReference>
<feature type="region of interest" description="Disordered" evidence="1">
    <location>
        <begin position="614"/>
        <end position="702"/>
    </location>
</feature>
<feature type="region of interest" description="Disordered" evidence="1">
    <location>
        <begin position="496"/>
        <end position="602"/>
    </location>
</feature>
<dbReference type="InterPro" id="IPR024593">
    <property type="entry name" value="DUF3444"/>
</dbReference>
<feature type="compositionally biased region" description="Basic and acidic residues" evidence="1">
    <location>
        <begin position="496"/>
        <end position="541"/>
    </location>
</feature>
<organism evidence="3 4">
    <name type="scientific">Oldenlandia corymbosa var. corymbosa</name>
    <dbReference type="NCBI Taxonomy" id="529605"/>
    <lineage>
        <taxon>Eukaryota</taxon>
        <taxon>Viridiplantae</taxon>
        <taxon>Streptophyta</taxon>
        <taxon>Embryophyta</taxon>
        <taxon>Tracheophyta</taxon>
        <taxon>Spermatophyta</taxon>
        <taxon>Magnoliopsida</taxon>
        <taxon>eudicotyledons</taxon>
        <taxon>Gunneridae</taxon>
        <taxon>Pentapetalae</taxon>
        <taxon>asterids</taxon>
        <taxon>lamiids</taxon>
        <taxon>Gentianales</taxon>
        <taxon>Rubiaceae</taxon>
        <taxon>Rubioideae</taxon>
        <taxon>Spermacoceae</taxon>
        <taxon>Hedyotis-Oldenlandia complex</taxon>
        <taxon>Oldenlandia</taxon>
    </lineage>
</organism>
<dbReference type="InterPro" id="IPR001623">
    <property type="entry name" value="DnaJ_domain"/>
</dbReference>
<dbReference type="Gene3D" id="1.10.287.110">
    <property type="entry name" value="DnaJ domain"/>
    <property type="match status" value="1"/>
</dbReference>
<evidence type="ECO:0000313" key="3">
    <source>
        <dbReference type="EMBL" id="CAI9095304.1"/>
    </source>
</evidence>
<dbReference type="Pfam" id="PF00226">
    <property type="entry name" value="DnaJ"/>
    <property type="match status" value="1"/>
</dbReference>
<dbReference type="InterPro" id="IPR036869">
    <property type="entry name" value="J_dom_sf"/>
</dbReference>
<feature type="compositionally biased region" description="Basic residues" evidence="1">
    <location>
        <begin position="614"/>
        <end position="628"/>
    </location>
</feature>
<dbReference type="PRINTS" id="PR00625">
    <property type="entry name" value="JDOMAIN"/>
</dbReference>
<reference evidence="3" key="1">
    <citation type="submission" date="2023-03" db="EMBL/GenBank/DDBJ databases">
        <authorList>
            <person name="Julca I."/>
        </authorList>
    </citation>
    <scope>NUCLEOTIDE SEQUENCE</scope>
</reference>
<dbReference type="PANTHER" id="PTHR44137:SF24">
    <property type="entry name" value="DNAJ HEAT SHOCK N-TERMINAL DOMAIN-CONTAINING PROTEIN"/>
    <property type="match status" value="1"/>
</dbReference>
<sequence length="978" mass="111705">MADENVYPENQALSDPEPESMRLKTLAEQTYAAGNLKSALKFATQAHHLYPSLEGIEELLMAFEILCTAIVPISLTPIDETNPSAPAQPDYYKILQVERFAHINTIKKQYRKLALALHPDKHPFVACEEAFKYVAEGFGVLSDRIKRKEYDMKLRVAMQNEAEAAASGGIEVEEMHTFWTSCSTCRLLHKFERKYLGHILVCPSCKKSFEAVEAAEEDAGTDRLRAEKEAVGVNVRSSERIRTRSVKMSSVGEILERSTRNNVQVKGGSKSDSENFGKKRGLGIGDSDGGSGVNEGPKVKSVGLTLKNVAKERKEGHSGDDQVEVLSSKRGREEERLGGVQVVKGTRAGTKRLKVLEEEMMTLAEMQLLAKKKCSEAKLKGEKQGNNKKDLEKDSEERKEMEKEKQQDEEEQVNGEDIEKENMEEEGDDGIGKETEVLEETGKDAEKECPEISKKNRIPREKKVVATYRRERKRVANDETMALAEMQLLAKKKCSEAKLKGEKQGNNKKDLEKGSEERKEMEKEKQEDEEEQVNREDKGKEDMEEEEDDGTDKETEMHEEEQTKNNGEKEYREKSKRNRNTRERKVVATGRRERKRVADDETMALAEMQLLAKKKFSKAKLKGKKLGNNKKDLEKDSEEGKEMEKEREQDEEQVNGEDRENENVEEEEEDETDKEMEMQEEEGMGKNGEKECPEISKKNRNTRERNVVITDWRERSVADDDTMGMLPKKTSRISGLRSRHRTLQNPDFHEFDKERAGRSFKTGQVWAIYDSEDGMPRHYGLIDEVVSVDPFEVKLSWLEYQSNGDHQLLSLEKMGFYASCGRFKVSEKVTVKSLKMFSHLADSERAAREVYRIYPKKGSVWAIYNNHALLSERNNQTMTDKHYDIVLFLTNYSDIHGSSMAFLERVEGFKAVFKRREIGPRAIKFLERDNFKLLSHQIPARKLSGEDVPGLPKCCWELDPASLPQDSPNICQKGPIAS</sequence>
<proteinExistence type="predicted"/>
<feature type="compositionally biased region" description="Basic and acidic residues" evidence="1">
    <location>
        <begin position="309"/>
        <end position="320"/>
    </location>
</feature>
<dbReference type="Proteomes" id="UP001161247">
    <property type="component" value="Chromosome 2"/>
</dbReference>
<dbReference type="PANTHER" id="PTHR44137">
    <property type="entry name" value="BNAC03G44070D PROTEIN"/>
    <property type="match status" value="1"/>
</dbReference>
<feature type="compositionally biased region" description="Basic and acidic residues" evidence="1">
    <location>
        <begin position="430"/>
        <end position="461"/>
    </location>
</feature>
<feature type="compositionally biased region" description="Acidic residues" evidence="1">
    <location>
        <begin position="663"/>
        <end position="682"/>
    </location>
</feature>
<dbReference type="Pfam" id="PF11926">
    <property type="entry name" value="DUF3444"/>
    <property type="match status" value="1"/>
</dbReference>
<dbReference type="PROSITE" id="PS50076">
    <property type="entry name" value="DNAJ_2"/>
    <property type="match status" value="1"/>
</dbReference>
<evidence type="ECO:0000259" key="2">
    <source>
        <dbReference type="PROSITE" id="PS50076"/>
    </source>
</evidence>
<protein>
    <submittedName>
        <fullName evidence="3">OLC1v1031225C1</fullName>
    </submittedName>
</protein>
<feature type="compositionally biased region" description="Basic and acidic residues" evidence="1">
    <location>
        <begin position="683"/>
        <end position="702"/>
    </location>
</feature>
<name>A0AAV1CKY0_OLDCO</name>
<accession>A0AAV1CKY0</accession>
<evidence type="ECO:0000313" key="4">
    <source>
        <dbReference type="Proteomes" id="UP001161247"/>
    </source>
</evidence>
<feature type="compositionally biased region" description="Basic and acidic residues" evidence="1">
    <location>
        <begin position="552"/>
        <end position="573"/>
    </location>
</feature>
<dbReference type="AlphaFoldDB" id="A0AAV1CKY0"/>
<feature type="compositionally biased region" description="Acidic residues" evidence="1">
    <location>
        <begin position="542"/>
        <end position="551"/>
    </location>
</feature>
<feature type="domain" description="J" evidence="2">
    <location>
        <begin position="90"/>
        <end position="154"/>
    </location>
</feature>
<feature type="compositionally biased region" description="Basic and acidic residues" evidence="1">
    <location>
        <begin position="376"/>
        <end position="406"/>
    </location>
</feature>
<feature type="region of interest" description="Disordered" evidence="1">
    <location>
        <begin position="376"/>
        <end position="461"/>
    </location>
</feature>
<feature type="region of interest" description="Disordered" evidence="1">
    <location>
        <begin position="262"/>
        <end position="337"/>
    </location>
</feature>
<gene>
    <name evidence="3" type="ORF">OLC1_LOCUS6309</name>
</gene>
<feature type="compositionally biased region" description="Basic and acidic residues" evidence="1">
    <location>
        <begin position="629"/>
        <end position="648"/>
    </location>
</feature>
<evidence type="ECO:0000256" key="1">
    <source>
        <dbReference type="SAM" id="MobiDB-lite"/>
    </source>
</evidence>
<dbReference type="SMART" id="SM00271">
    <property type="entry name" value="DnaJ"/>
    <property type="match status" value="1"/>
</dbReference>